<dbReference type="InterPro" id="IPR036770">
    <property type="entry name" value="Ankyrin_rpt-contain_sf"/>
</dbReference>
<dbReference type="Pfam" id="PF12796">
    <property type="entry name" value="Ank_2"/>
    <property type="match status" value="1"/>
</dbReference>
<dbReference type="SUPFAM" id="SSF48403">
    <property type="entry name" value="Ankyrin repeat"/>
    <property type="match status" value="1"/>
</dbReference>
<dbReference type="SMART" id="SM00248">
    <property type="entry name" value="ANK"/>
    <property type="match status" value="3"/>
</dbReference>
<dbReference type="Proteomes" id="UP001283341">
    <property type="component" value="Unassembled WGS sequence"/>
</dbReference>
<dbReference type="PROSITE" id="PS50088">
    <property type="entry name" value="ANK_REPEAT"/>
    <property type="match status" value="1"/>
</dbReference>
<keyword evidence="1" id="KW-0677">Repeat</keyword>
<evidence type="ECO:0000256" key="4">
    <source>
        <dbReference type="SAM" id="MobiDB-lite"/>
    </source>
</evidence>
<dbReference type="InterPro" id="IPR002110">
    <property type="entry name" value="Ankyrin_rpt"/>
</dbReference>
<organism evidence="5 6">
    <name type="scientific">Apodospora peruviana</name>
    <dbReference type="NCBI Taxonomy" id="516989"/>
    <lineage>
        <taxon>Eukaryota</taxon>
        <taxon>Fungi</taxon>
        <taxon>Dikarya</taxon>
        <taxon>Ascomycota</taxon>
        <taxon>Pezizomycotina</taxon>
        <taxon>Sordariomycetes</taxon>
        <taxon>Sordariomycetidae</taxon>
        <taxon>Sordariales</taxon>
        <taxon>Lasiosphaeriaceae</taxon>
        <taxon>Apodospora</taxon>
    </lineage>
</organism>
<feature type="region of interest" description="Disordered" evidence="4">
    <location>
        <begin position="158"/>
        <end position="189"/>
    </location>
</feature>
<keyword evidence="6" id="KW-1185">Reference proteome</keyword>
<dbReference type="PROSITE" id="PS50297">
    <property type="entry name" value="ANK_REP_REGION"/>
    <property type="match status" value="1"/>
</dbReference>
<keyword evidence="2 3" id="KW-0040">ANK repeat</keyword>
<evidence type="ECO:0000256" key="2">
    <source>
        <dbReference type="ARBA" id="ARBA00023043"/>
    </source>
</evidence>
<dbReference type="PANTHER" id="PTHR24171">
    <property type="entry name" value="ANKYRIN REPEAT DOMAIN-CONTAINING PROTEIN 39-RELATED"/>
    <property type="match status" value="1"/>
</dbReference>
<dbReference type="Gene3D" id="1.25.40.20">
    <property type="entry name" value="Ankyrin repeat-containing domain"/>
    <property type="match status" value="1"/>
</dbReference>
<dbReference type="EMBL" id="JAUEDM010000002">
    <property type="protein sequence ID" value="KAK3325999.1"/>
    <property type="molecule type" value="Genomic_DNA"/>
</dbReference>
<feature type="repeat" description="ANK" evidence="3">
    <location>
        <begin position="94"/>
        <end position="126"/>
    </location>
</feature>
<feature type="compositionally biased region" description="Acidic residues" evidence="4">
    <location>
        <begin position="171"/>
        <end position="180"/>
    </location>
</feature>
<sequence length="189" mass="20210">MAPPQLTEDEIDDLIYCARAGEKDELTTLLSALAEREKKSTAEILETAKDQGKSTCLHMATGNGHLEIVSFLISQFDSRPKEEKQAFLDAPNEFGNTGLHWAALGGHLEVVKLLLENGASPALANDKNYLPLDLASFGDKLDVVDYFLKQSGIRESENAAEGGLEGGVADVELDDEDDTGAEGSGSASK</sequence>
<dbReference type="AlphaFoldDB" id="A0AAE0MCH8"/>
<reference evidence="5" key="2">
    <citation type="submission" date="2023-06" db="EMBL/GenBank/DDBJ databases">
        <authorList>
            <consortium name="Lawrence Berkeley National Laboratory"/>
            <person name="Haridas S."/>
            <person name="Hensen N."/>
            <person name="Bonometti L."/>
            <person name="Westerberg I."/>
            <person name="Brannstrom I.O."/>
            <person name="Guillou S."/>
            <person name="Cros-Aarteil S."/>
            <person name="Calhoun S."/>
            <person name="Kuo A."/>
            <person name="Mondo S."/>
            <person name="Pangilinan J."/>
            <person name="Riley R."/>
            <person name="Labutti K."/>
            <person name="Andreopoulos B."/>
            <person name="Lipzen A."/>
            <person name="Chen C."/>
            <person name="Yanf M."/>
            <person name="Daum C."/>
            <person name="Ng V."/>
            <person name="Clum A."/>
            <person name="Steindorff A."/>
            <person name="Ohm R."/>
            <person name="Martin F."/>
            <person name="Silar P."/>
            <person name="Natvig D."/>
            <person name="Lalanne C."/>
            <person name="Gautier V."/>
            <person name="Ament-Velasquez S.L."/>
            <person name="Kruys A."/>
            <person name="Hutchinson M.I."/>
            <person name="Powell A.J."/>
            <person name="Barry K."/>
            <person name="Miller A.N."/>
            <person name="Grigoriev I.V."/>
            <person name="Debuchy R."/>
            <person name="Gladieux P."/>
            <person name="Thoren M.H."/>
            <person name="Johannesson H."/>
        </authorList>
    </citation>
    <scope>NUCLEOTIDE SEQUENCE</scope>
    <source>
        <strain evidence="5">CBS 118394</strain>
    </source>
</reference>
<reference evidence="5" key="1">
    <citation type="journal article" date="2023" name="Mol. Phylogenet. Evol.">
        <title>Genome-scale phylogeny and comparative genomics of the fungal order Sordariales.</title>
        <authorList>
            <person name="Hensen N."/>
            <person name="Bonometti L."/>
            <person name="Westerberg I."/>
            <person name="Brannstrom I.O."/>
            <person name="Guillou S."/>
            <person name="Cros-Aarteil S."/>
            <person name="Calhoun S."/>
            <person name="Haridas S."/>
            <person name="Kuo A."/>
            <person name="Mondo S."/>
            <person name="Pangilinan J."/>
            <person name="Riley R."/>
            <person name="LaButti K."/>
            <person name="Andreopoulos B."/>
            <person name="Lipzen A."/>
            <person name="Chen C."/>
            <person name="Yan M."/>
            <person name="Daum C."/>
            <person name="Ng V."/>
            <person name="Clum A."/>
            <person name="Steindorff A."/>
            <person name="Ohm R.A."/>
            <person name="Martin F."/>
            <person name="Silar P."/>
            <person name="Natvig D.O."/>
            <person name="Lalanne C."/>
            <person name="Gautier V."/>
            <person name="Ament-Velasquez S.L."/>
            <person name="Kruys A."/>
            <person name="Hutchinson M.I."/>
            <person name="Powell A.J."/>
            <person name="Barry K."/>
            <person name="Miller A.N."/>
            <person name="Grigoriev I.V."/>
            <person name="Debuchy R."/>
            <person name="Gladieux P."/>
            <person name="Hiltunen Thoren M."/>
            <person name="Johannesson H."/>
        </authorList>
    </citation>
    <scope>NUCLEOTIDE SEQUENCE</scope>
    <source>
        <strain evidence="5">CBS 118394</strain>
    </source>
</reference>
<proteinExistence type="predicted"/>
<evidence type="ECO:0000313" key="5">
    <source>
        <dbReference type="EMBL" id="KAK3325999.1"/>
    </source>
</evidence>
<evidence type="ECO:0000256" key="1">
    <source>
        <dbReference type="ARBA" id="ARBA00022737"/>
    </source>
</evidence>
<gene>
    <name evidence="5" type="ORF">B0H66DRAFT_637346</name>
</gene>
<evidence type="ECO:0000256" key="3">
    <source>
        <dbReference type="PROSITE-ProRule" id="PRU00023"/>
    </source>
</evidence>
<accession>A0AAE0MCH8</accession>
<protein>
    <submittedName>
        <fullName evidence="5">Ankyrin repeat-containing domain protein</fullName>
    </submittedName>
</protein>
<evidence type="ECO:0000313" key="6">
    <source>
        <dbReference type="Proteomes" id="UP001283341"/>
    </source>
</evidence>
<comment type="caution">
    <text evidence="5">The sequence shown here is derived from an EMBL/GenBank/DDBJ whole genome shotgun (WGS) entry which is preliminary data.</text>
</comment>
<name>A0AAE0MCH8_9PEZI</name>
<dbReference type="Pfam" id="PF00023">
    <property type="entry name" value="Ank"/>
    <property type="match status" value="1"/>
</dbReference>
<dbReference type="PRINTS" id="PR01415">
    <property type="entry name" value="ANKYRIN"/>
</dbReference>